<evidence type="ECO:0000313" key="10">
    <source>
        <dbReference type="Proteomes" id="UP000248749"/>
    </source>
</evidence>
<dbReference type="InterPro" id="IPR011761">
    <property type="entry name" value="ATP-grasp"/>
</dbReference>
<sequence>MFEKVLIANRGEIALRVLRACRELGVRTAVVYSTADADSVAVRLADQAVLIGPAASRRSYLNPAAIVEAARLVGAQAVHPGYGFLSEDADFAEICADNGLTFIGPPPQVMSALADKSSARALMRRAGLPLPPGSVAPVPTAERAAEVAAEVGYPVIVKAAAGGG</sequence>
<keyword evidence="9" id="KW-0670">Pyruvate</keyword>
<protein>
    <recommendedName>
        <fullName evidence="1">biotin carboxylase</fullName>
        <ecNumber evidence="1">6.3.4.14</ecNumber>
    </recommendedName>
</protein>
<dbReference type="Pfam" id="PF00289">
    <property type="entry name" value="Biotin_carb_N"/>
    <property type="match status" value="1"/>
</dbReference>
<feature type="domain" description="Biotin carboxylation" evidence="8">
    <location>
        <begin position="1"/>
        <end position="164"/>
    </location>
</feature>
<evidence type="ECO:0000256" key="4">
    <source>
        <dbReference type="ARBA" id="ARBA00022840"/>
    </source>
</evidence>
<feature type="domain" description="ATP-grasp" evidence="7">
    <location>
        <begin position="120"/>
        <end position="164"/>
    </location>
</feature>
<dbReference type="Proteomes" id="UP000248749">
    <property type="component" value="Unassembled WGS sequence"/>
</dbReference>
<dbReference type="InterPro" id="IPR011764">
    <property type="entry name" value="Biotin_carboxylation_dom"/>
</dbReference>
<dbReference type="PROSITE" id="PS50975">
    <property type="entry name" value="ATP_GRASP"/>
    <property type="match status" value="1"/>
</dbReference>
<feature type="non-terminal residue" evidence="9">
    <location>
        <position position="164"/>
    </location>
</feature>
<dbReference type="PROSITE" id="PS50979">
    <property type="entry name" value="BC"/>
    <property type="match status" value="1"/>
</dbReference>
<keyword evidence="4 6" id="KW-0067">ATP-binding</keyword>
<dbReference type="EMBL" id="POUB01000172">
    <property type="protein sequence ID" value="PZF92710.1"/>
    <property type="molecule type" value="Genomic_DNA"/>
</dbReference>
<evidence type="ECO:0000313" key="9">
    <source>
        <dbReference type="EMBL" id="PZF92710.1"/>
    </source>
</evidence>
<evidence type="ECO:0000256" key="1">
    <source>
        <dbReference type="ARBA" id="ARBA00013263"/>
    </source>
</evidence>
<dbReference type="GO" id="GO:0004075">
    <property type="term" value="F:biotin carboxylase activity"/>
    <property type="evidence" value="ECO:0007669"/>
    <property type="project" value="UniProtKB-EC"/>
</dbReference>
<organism evidence="9 10">
    <name type="scientific">Micromonospora deserti</name>
    <dbReference type="NCBI Taxonomy" id="2070366"/>
    <lineage>
        <taxon>Bacteria</taxon>
        <taxon>Bacillati</taxon>
        <taxon>Actinomycetota</taxon>
        <taxon>Actinomycetes</taxon>
        <taxon>Micromonosporales</taxon>
        <taxon>Micromonosporaceae</taxon>
        <taxon>Micromonospora</taxon>
    </lineage>
</organism>
<evidence type="ECO:0000256" key="5">
    <source>
        <dbReference type="ARBA" id="ARBA00023267"/>
    </source>
</evidence>
<dbReference type="GO" id="GO:0046872">
    <property type="term" value="F:metal ion binding"/>
    <property type="evidence" value="ECO:0007669"/>
    <property type="project" value="InterPro"/>
</dbReference>
<dbReference type="PANTHER" id="PTHR18866">
    <property type="entry name" value="CARBOXYLASE:PYRUVATE/ACETYL-COA/PROPIONYL-COA CARBOXYLASE"/>
    <property type="match status" value="1"/>
</dbReference>
<dbReference type="SUPFAM" id="SSF56059">
    <property type="entry name" value="Glutathione synthetase ATP-binding domain-like"/>
    <property type="match status" value="1"/>
</dbReference>
<dbReference type="InterPro" id="IPR005481">
    <property type="entry name" value="BC-like_N"/>
</dbReference>
<evidence type="ECO:0000259" key="8">
    <source>
        <dbReference type="PROSITE" id="PS50979"/>
    </source>
</evidence>
<dbReference type="FunFam" id="3.40.50.20:FF:000010">
    <property type="entry name" value="Propionyl-CoA carboxylase subunit alpha"/>
    <property type="match status" value="1"/>
</dbReference>
<dbReference type="EC" id="6.3.4.14" evidence="1"/>
<dbReference type="SUPFAM" id="SSF52440">
    <property type="entry name" value="PreATP-grasp domain"/>
    <property type="match status" value="1"/>
</dbReference>
<keyword evidence="10" id="KW-1185">Reference proteome</keyword>
<dbReference type="GO" id="GO:0005524">
    <property type="term" value="F:ATP binding"/>
    <property type="evidence" value="ECO:0007669"/>
    <property type="project" value="UniProtKB-UniRule"/>
</dbReference>
<dbReference type="PANTHER" id="PTHR18866:SF33">
    <property type="entry name" value="METHYLCROTONOYL-COA CARBOXYLASE SUBUNIT ALPHA, MITOCHONDRIAL-RELATED"/>
    <property type="match status" value="1"/>
</dbReference>
<dbReference type="InterPro" id="IPR050856">
    <property type="entry name" value="Biotin_carboxylase_complex"/>
</dbReference>
<evidence type="ECO:0000256" key="6">
    <source>
        <dbReference type="PROSITE-ProRule" id="PRU00409"/>
    </source>
</evidence>
<keyword evidence="2 9" id="KW-0436">Ligase</keyword>
<evidence type="ECO:0000256" key="2">
    <source>
        <dbReference type="ARBA" id="ARBA00022598"/>
    </source>
</evidence>
<evidence type="ECO:0000259" key="7">
    <source>
        <dbReference type="PROSITE" id="PS50975"/>
    </source>
</evidence>
<keyword evidence="3 6" id="KW-0547">Nucleotide-binding</keyword>
<dbReference type="AlphaFoldDB" id="A0A2W2C4J2"/>
<dbReference type="InterPro" id="IPR005479">
    <property type="entry name" value="CPAse_ATP-bd"/>
</dbReference>
<gene>
    <name evidence="9" type="ORF">C1I99_21410</name>
</gene>
<comment type="caution">
    <text evidence="9">The sequence shown here is derived from an EMBL/GenBank/DDBJ whole genome shotgun (WGS) entry which is preliminary data.</text>
</comment>
<proteinExistence type="predicted"/>
<keyword evidence="5" id="KW-0092">Biotin</keyword>
<evidence type="ECO:0000256" key="3">
    <source>
        <dbReference type="ARBA" id="ARBA00022741"/>
    </source>
</evidence>
<reference evidence="9 10" key="1">
    <citation type="submission" date="2018-01" db="EMBL/GenBank/DDBJ databases">
        <title>Draft genome sequence of Salinispora sp. 13K206.</title>
        <authorList>
            <person name="Sahin N."/>
            <person name="Saygin H."/>
            <person name="Ay H."/>
        </authorList>
    </citation>
    <scope>NUCLEOTIDE SEQUENCE [LARGE SCALE GENOMIC DNA]</scope>
    <source>
        <strain evidence="9 10">13K206</strain>
    </source>
</reference>
<accession>A0A2W2C4J2</accession>
<dbReference type="Pfam" id="PF02786">
    <property type="entry name" value="CPSase_L_D2"/>
    <property type="match status" value="1"/>
</dbReference>
<dbReference type="RefSeq" id="WP_325049226.1">
    <property type="nucleotide sequence ID" value="NZ_POUB01000172.1"/>
</dbReference>
<name>A0A2W2C4J2_9ACTN</name>
<dbReference type="InterPro" id="IPR016185">
    <property type="entry name" value="PreATP-grasp_dom_sf"/>
</dbReference>
<dbReference type="Gene3D" id="3.30.470.20">
    <property type="entry name" value="ATP-grasp fold, B domain"/>
    <property type="match status" value="1"/>
</dbReference>